<dbReference type="Proteomes" id="UP000031030">
    <property type="component" value="Unassembled WGS sequence"/>
</dbReference>
<dbReference type="InterPro" id="IPR001607">
    <property type="entry name" value="Znf_UBP"/>
</dbReference>
<dbReference type="GO" id="GO:0008270">
    <property type="term" value="F:zinc ion binding"/>
    <property type="evidence" value="ECO:0007669"/>
    <property type="project" value="InterPro"/>
</dbReference>
<reference evidence="2 3" key="1">
    <citation type="submission" date="2014-11" db="EMBL/GenBank/DDBJ databases">
        <title>Genome sequence of Microbacterium mangrovi MUSC 115(T).</title>
        <authorList>
            <person name="Lee L.-H."/>
        </authorList>
    </citation>
    <scope>NUCLEOTIDE SEQUENCE [LARGE SCALE GENOMIC DNA]</scope>
    <source>
        <strain evidence="2 3">MUSC 115</strain>
    </source>
</reference>
<dbReference type="STRING" id="1348253.LK09_03060"/>
<dbReference type="EMBL" id="JTDK01000002">
    <property type="protein sequence ID" value="KHK99641.1"/>
    <property type="molecule type" value="Genomic_DNA"/>
</dbReference>
<dbReference type="PROSITE" id="PS50271">
    <property type="entry name" value="ZF_UBP"/>
    <property type="match status" value="1"/>
</dbReference>
<dbReference type="SUPFAM" id="SSF57850">
    <property type="entry name" value="RING/U-box"/>
    <property type="match status" value="1"/>
</dbReference>
<dbReference type="AlphaFoldDB" id="A0A0B2ADC4"/>
<comment type="caution">
    <text evidence="2">The sequence shown here is derived from an EMBL/GenBank/DDBJ whole genome shotgun (WGS) entry which is preliminary data.</text>
</comment>
<dbReference type="InterPro" id="IPR013083">
    <property type="entry name" value="Znf_RING/FYVE/PHD"/>
</dbReference>
<accession>A0A0B2ADC4</accession>
<evidence type="ECO:0000259" key="1">
    <source>
        <dbReference type="PROSITE" id="PS50271"/>
    </source>
</evidence>
<dbReference type="Pfam" id="PF02148">
    <property type="entry name" value="zf-UBP"/>
    <property type="match status" value="1"/>
</dbReference>
<protein>
    <submittedName>
        <fullName evidence="2">UBP-type zinc finger protein</fullName>
    </submittedName>
</protein>
<keyword evidence="3" id="KW-1185">Reference proteome</keyword>
<evidence type="ECO:0000313" key="2">
    <source>
        <dbReference type="EMBL" id="KHK99641.1"/>
    </source>
</evidence>
<gene>
    <name evidence="2" type="ORF">LK09_03060</name>
</gene>
<dbReference type="Gene3D" id="3.30.40.10">
    <property type="entry name" value="Zinc/RING finger domain, C3HC4 (zinc finger)"/>
    <property type="match status" value="1"/>
</dbReference>
<name>A0A0B2ADC4_9MICO</name>
<proteinExistence type="predicted"/>
<evidence type="ECO:0000313" key="3">
    <source>
        <dbReference type="Proteomes" id="UP000031030"/>
    </source>
</evidence>
<organism evidence="2 3">
    <name type="scientific">Microbacterium mangrovi</name>
    <dbReference type="NCBI Taxonomy" id="1348253"/>
    <lineage>
        <taxon>Bacteria</taxon>
        <taxon>Bacillati</taxon>
        <taxon>Actinomycetota</taxon>
        <taxon>Actinomycetes</taxon>
        <taxon>Micrococcales</taxon>
        <taxon>Microbacteriaceae</taxon>
        <taxon>Microbacterium</taxon>
    </lineage>
</organism>
<feature type="domain" description="UBP-type" evidence="1">
    <location>
        <begin position="1"/>
        <end position="95"/>
    </location>
</feature>
<sequence length="112" mass="12540">MTDGPPPSGAGCTECDAAGGWWFHLRRCVECGHVGCCDDSLERHARRHYEATGHRFIRSYEPGEHWFWDFADDEATVGIPLPAPEHHPVEQGVPGPTARVPQDWRVLLANRP</sequence>